<comment type="similarity">
    <text evidence="1">Belongs to the short-chain dehydrogenases/reductases (SDR) family.</text>
</comment>
<dbReference type="PRINTS" id="PR00080">
    <property type="entry name" value="SDRFAMILY"/>
</dbReference>
<evidence type="ECO:0000313" key="3">
    <source>
        <dbReference type="EMBL" id="MYC96611.1"/>
    </source>
</evidence>
<proteinExistence type="inferred from homology"/>
<accession>A0A6B1D9F5</accession>
<protein>
    <submittedName>
        <fullName evidence="3">SDR family oxidoreductase</fullName>
    </submittedName>
</protein>
<dbReference type="PRINTS" id="PR00081">
    <property type="entry name" value="GDHRDH"/>
</dbReference>
<reference evidence="3" key="1">
    <citation type="submission" date="2019-09" db="EMBL/GenBank/DDBJ databases">
        <title>Characterisation of the sponge microbiome using genome-centric metagenomics.</title>
        <authorList>
            <person name="Engelberts J.P."/>
            <person name="Robbins S.J."/>
            <person name="De Goeij J.M."/>
            <person name="Aranda M."/>
            <person name="Bell S.C."/>
            <person name="Webster N.S."/>
        </authorList>
    </citation>
    <scope>NUCLEOTIDE SEQUENCE</scope>
    <source>
        <strain evidence="3">SB0661_bin_32</strain>
    </source>
</reference>
<dbReference type="FunFam" id="3.40.50.720:FF:000084">
    <property type="entry name" value="Short-chain dehydrogenase reductase"/>
    <property type="match status" value="1"/>
</dbReference>
<sequence length="271" mass="28835">MTANSYAMSRFTGRAALISGGASGIGRATAIRLAAEGAHVFIADLNKEMADQAVAEIRAAGGSAAHVDVDLADDTSVERCARAVAEEVPTLHFLVNNAAILRQGRIEDGGWIENWEIETRIGLRGWVMMTQLLLPLLKQEGGAIVNLSSEGGYLGRPGMWVYDAIKAGVVSTTKTMAQEFIQYGIRVNAVAPGWIVTEMHFASDPDPAARKRELEDTPISSCLMQRRAGPEEVASAIAFLLSDDASYITGTTLHVDGGRVGMNLGHLGVLA</sequence>
<dbReference type="SUPFAM" id="SSF51735">
    <property type="entry name" value="NAD(P)-binding Rossmann-fold domains"/>
    <property type="match status" value="1"/>
</dbReference>
<dbReference type="PANTHER" id="PTHR24321:SF8">
    <property type="entry name" value="ESTRADIOL 17-BETA-DEHYDROGENASE 8-RELATED"/>
    <property type="match status" value="1"/>
</dbReference>
<dbReference type="CDD" id="cd05233">
    <property type="entry name" value="SDR_c"/>
    <property type="match status" value="1"/>
</dbReference>
<keyword evidence="2" id="KW-0560">Oxidoreductase</keyword>
<dbReference type="Gene3D" id="3.40.50.720">
    <property type="entry name" value="NAD(P)-binding Rossmann-like Domain"/>
    <property type="match status" value="1"/>
</dbReference>
<dbReference type="AlphaFoldDB" id="A0A6B1D9F5"/>
<dbReference type="InterPro" id="IPR002347">
    <property type="entry name" value="SDR_fam"/>
</dbReference>
<name>A0A6B1D9F5_9CHLR</name>
<organism evidence="3">
    <name type="scientific">Caldilineaceae bacterium SB0661_bin_32</name>
    <dbReference type="NCBI Taxonomy" id="2605255"/>
    <lineage>
        <taxon>Bacteria</taxon>
        <taxon>Bacillati</taxon>
        <taxon>Chloroflexota</taxon>
        <taxon>Caldilineae</taxon>
        <taxon>Caldilineales</taxon>
        <taxon>Caldilineaceae</taxon>
    </lineage>
</organism>
<dbReference type="Pfam" id="PF13561">
    <property type="entry name" value="adh_short_C2"/>
    <property type="match status" value="1"/>
</dbReference>
<dbReference type="PANTHER" id="PTHR24321">
    <property type="entry name" value="DEHYDROGENASES, SHORT CHAIN"/>
    <property type="match status" value="1"/>
</dbReference>
<dbReference type="GO" id="GO:0016491">
    <property type="term" value="F:oxidoreductase activity"/>
    <property type="evidence" value="ECO:0007669"/>
    <property type="project" value="UniProtKB-KW"/>
</dbReference>
<gene>
    <name evidence="3" type="ORF">F4X14_16725</name>
</gene>
<dbReference type="InterPro" id="IPR036291">
    <property type="entry name" value="NAD(P)-bd_dom_sf"/>
</dbReference>
<dbReference type="EMBL" id="VXMH01000091">
    <property type="protein sequence ID" value="MYC96611.1"/>
    <property type="molecule type" value="Genomic_DNA"/>
</dbReference>
<evidence type="ECO:0000256" key="2">
    <source>
        <dbReference type="ARBA" id="ARBA00023002"/>
    </source>
</evidence>
<evidence type="ECO:0000256" key="1">
    <source>
        <dbReference type="ARBA" id="ARBA00006484"/>
    </source>
</evidence>
<comment type="caution">
    <text evidence="3">The sequence shown here is derived from an EMBL/GenBank/DDBJ whole genome shotgun (WGS) entry which is preliminary data.</text>
</comment>